<dbReference type="SMART" id="SM00473">
    <property type="entry name" value="PAN_AP"/>
    <property type="match status" value="1"/>
</dbReference>
<evidence type="ECO:0000256" key="3">
    <source>
        <dbReference type="ARBA" id="ARBA00022475"/>
    </source>
</evidence>
<dbReference type="Gene3D" id="1.10.510.10">
    <property type="entry name" value="Transferase(Phosphotransferase) domain 1"/>
    <property type="match status" value="1"/>
</dbReference>
<comment type="subcellular location">
    <subcellularLocation>
        <location evidence="1">Cell membrane</location>
        <topology evidence="1">Single-pass type I membrane protein</topology>
    </subcellularLocation>
</comment>
<keyword evidence="27" id="KW-1185">Reference proteome</keyword>
<evidence type="ECO:0000256" key="9">
    <source>
        <dbReference type="ARBA" id="ARBA00022734"/>
    </source>
</evidence>
<evidence type="ECO:0000256" key="1">
    <source>
        <dbReference type="ARBA" id="ARBA00004251"/>
    </source>
</evidence>
<dbReference type="InterPro" id="IPR008271">
    <property type="entry name" value="Ser/Thr_kinase_AS"/>
</dbReference>
<keyword evidence="12" id="KW-0067">ATP-binding</keyword>
<dbReference type="PANTHER" id="PTHR27002:SF798">
    <property type="entry name" value="S-LOCUS LECTIN KINASE FAMILY PROTEIN"/>
    <property type="match status" value="1"/>
</dbReference>
<keyword evidence="6" id="KW-0808">Transferase</keyword>
<feature type="compositionally biased region" description="Polar residues" evidence="20">
    <location>
        <begin position="958"/>
        <end position="967"/>
    </location>
</feature>
<dbReference type="Proteomes" id="UP001367508">
    <property type="component" value="Unassembled WGS sequence"/>
</dbReference>
<feature type="region of interest" description="Disordered" evidence="20">
    <location>
        <begin position="945"/>
        <end position="967"/>
    </location>
</feature>
<dbReference type="FunFam" id="3.30.200.20:FF:000330">
    <property type="entry name" value="G-type lectin S-receptor-like serine/threonine-protein kinase At4g03230"/>
    <property type="match status" value="1"/>
</dbReference>
<dbReference type="InterPro" id="IPR001480">
    <property type="entry name" value="Bulb-type_lectin_dom"/>
</dbReference>
<dbReference type="GO" id="GO:0005886">
    <property type="term" value="C:plasma membrane"/>
    <property type="evidence" value="ECO:0007669"/>
    <property type="project" value="UniProtKB-SubCell"/>
</dbReference>
<keyword evidence="11" id="KW-0418">Kinase</keyword>
<keyword evidence="9" id="KW-0430">Lectin</keyword>
<dbReference type="PANTHER" id="PTHR27002">
    <property type="entry name" value="RECEPTOR-LIKE SERINE/THREONINE-PROTEIN KINASE SD1-8"/>
    <property type="match status" value="1"/>
</dbReference>
<evidence type="ECO:0000256" key="21">
    <source>
        <dbReference type="SAM" id="Phobius"/>
    </source>
</evidence>
<dbReference type="SMART" id="SM00220">
    <property type="entry name" value="S_TKc"/>
    <property type="match status" value="1"/>
</dbReference>
<dbReference type="GO" id="GO:0048544">
    <property type="term" value="P:recognition of pollen"/>
    <property type="evidence" value="ECO:0007669"/>
    <property type="project" value="InterPro"/>
</dbReference>
<dbReference type="GO" id="GO:0030246">
    <property type="term" value="F:carbohydrate binding"/>
    <property type="evidence" value="ECO:0007669"/>
    <property type="project" value="UniProtKB-KW"/>
</dbReference>
<keyword evidence="14 21" id="KW-0472">Membrane</keyword>
<dbReference type="Gene3D" id="3.30.200.20">
    <property type="entry name" value="Phosphorylase Kinase, domain 1"/>
    <property type="match status" value="1"/>
</dbReference>
<evidence type="ECO:0000256" key="13">
    <source>
        <dbReference type="ARBA" id="ARBA00022989"/>
    </source>
</evidence>
<dbReference type="FunFam" id="1.10.510.10:FF:000060">
    <property type="entry name" value="G-type lectin S-receptor-like serine/threonine-protein kinase"/>
    <property type="match status" value="1"/>
</dbReference>
<feature type="domain" description="Protein kinase" evidence="23">
    <location>
        <begin position="651"/>
        <end position="937"/>
    </location>
</feature>
<feature type="domain" description="Bulb-type lectin" evidence="24">
    <location>
        <begin position="17"/>
        <end position="146"/>
    </location>
</feature>
<keyword evidence="10" id="KW-0547">Nucleotide-binding</keyword>
<keyword evidence="15" id="KW-1015">Disulfide bond</keyword>
<evidence type="ECO:0000256" key="4">
    <source>
        <dbReference type="ARBA" id="ARBA00022527"/>
    </source>
</evidence>
<dbReference type="Pfam" id="PF01453">
    <property type="entry name" value="B_lectin"/>
    <property type="match status" value="1"/>
</dbReference>
<keyword evidence="13 21" id="KW-1133">Transmembrane helix</keyword>
<dbReference type="InterPro" id="IPR000719">
    <property type="entry name" value="Prot_kinase_dom"/>
</dbReference>
<dbReference type="Pfam" id="PF07714">
    <property type="entry name" value="PK_Tyr_Ser-Thr"/>
    <property type="match status" value="1"/>
</dbReference>
<dbReference type="InterPro" id="IPR000742">
    <property type="entry name" value="EGF"/>
</dbReference>
<feature type="transmembrane region" description="Helical" evidence="21">
    <location>
        <begin position="567"/>
        <end position="590"/>
    </location>
</feature>
<dbReference type="SMART" id="SM00108">
    <property type="entry name" value="B_lectin"/>
    <property type="match status" value="1"/>
</dbReference>
<keyword evidence="8 22" id="KW-0732">Signal</keyword>
<dbReference type="EMBL" id="JAYMYQ010000006">
    <property type="protein sequence ID" value="KAK7324758.1"/>
    <property type="molecule type" value="Genomic_DNA"/>
</dbReference>
<dbReference type="EC" id="2.7.11.1" evidence="2"/>
<feature type="signal peptide" evidence="22">
    <location>
        <begin position="1"/>
        <end position="22"/>
    </location>
</feature>
<keyword evidence="7 21" id="KW-0812">Transmembrane</keyword>
<sequence>MRIHVPFSLLLCWLLCSQLCSARHTLKAGEEETSLVSASQKFELGFISLPDGSDKKYLGIWYRGREPQTVVWVANRDHPVEDSTSSPVFKIAQDGNLVIVAASESYYNFSGLEGSSSSTNRTAQLLDSGNLVLMENNGSESSYRWQSFENPTDTFLPGMKMDEKLILTSWRSSLEPGRGNFTFKRNHDGKFVVIKDSELYWRLDDGVGSETSMPPVVLNLLANSSHNNNKVLNFEDTPSSRLVMNFNGEIQFLKWDEIHWDNQWYGPANKCDIHNFCGYFMTCNENNFPRCKCLPGFSSMSDNDQCERKSASCANKDMMFLNLTNIKLDNPDQRSSTETEGECQSLCLNMCHHSQIQCQAYSYNKSFYRTDDYSCEIWTRYLPFLKEDQDGGRQLSILVNTSDIVPTPKSCQPCGTYSIPYPLSTGLDCGDPMYYRFNCTPHTGHLSFMMPQGKSYQVTWINPPARNFLIRIPDSNYCDGSSSSPNGTGTNTYPFNVTDWCVKSDEIEITWQPAPEPPCSKPIDCHQWSHSTCRPTIQGQTRCLCDSNYRWNYSTITCTKEEAPSRLALILIVILIGTTVLACIIVFAVVRRRKIAYRLDRANTVIQESLCDSERHVKGLIGLGSLEEKDIEGVEVPCYTFASILAATDNFSDSNRLGQGGYGPVYKGRFPGGQHIAVKRLSTVSTQGLEEFKNEVVLIAKLQHRNLVRLRGYCIKGHEKILLYEYMPNKSLDSFIFDRTRTLLLDWPRRFDIIVGIARGLLYLHQDSRLRVIHRDMKTSNILLDEDMEPKISDFGLAKIFGGKETEASTQRVVGTFGYMAPEYALDGFYSIKSDVFSFGVVVLEILSGKKNTGFYQSKQIGSLLGYAWKLWTETKLADLMEPSLRETCNENQFIKCALIGLLCVQDEPGDRPTMSFVLTMLDSDTRTIPIPTQPTFFVNKCLSSSASSSSKPGASLQFESSYQEGR</sequence>
<evidence type="ECO:0000256" key="19">
    <source>
        <dbReference type="ARBA" id="ARBA00048679"/>
    </source>
</evidence>
<keyword evidence="16" id="KW-0675">Receptor</keyword>
<keyword evidence="3" id="KW-1003">Cell membrane</keyword>
<evidence type="ECO:0000256" key="12">
    <source>
        <dbReference type="ARBA" id="ARBA00022840"/>
    </source>
</evidence>
<dbReference type="PROSITE" id="PS50948">
    <property type="entry name" value="PAN"/>
    <property type="match status" value="1"/>
</dbReference>
<keyword evidence="4" id="KW-0723">Serine/threonine-protein kinase</keyword>
<protein>
    <recommendedName>
        <fullName evidence="2">non-specific serine/threonine protein kinase</fullName>
        <ecNumber evidence="2">2.7.11.1</ecNumber>
    </recommendedName>
</protein>
<evidence type="ECO:0000256" key="6">
    <source>
        <dbReference type="ARBA" id="ARBA00022679"/>
    </source>
</evidence>
<dbReference type="CDD" id="cd14066">
    <property type="entry name" value="STKc_IRAK"/>
    <property type="match status" value="1"/>
</dbReference>
<dbReference type="AlphaFoldDB" id="A0AAN9L0H0"/>
<dbReference type="InterPro" id="IPR036426">
    <property type="entry name" value="Bulb-type_lectin_dom_sf"/>
</dbReference>
<evidence type="ECO:0000256" key="11">
    <source>
        <dbReference type="ARBA" id="ARBA00022777"/>
    </source>
</evidence>
<evidence type="ECO:0000256" key="10">
    <source>
        <dbReference type="ARBA" id="ARBA00022741"/>
    </source>
</evidence>
<comment type="catalytic activity">
    <reaction evidence="18">
        <text>L-threonyl-[protein] + ATP = O-phospho-L-threonyl-[protein] + ADP + H(+)</text>
        <dbReference type="Rhea" id="RHEA:46608"/>
        <dbReference type="Rhea" id="RHEA-COMP:11060"/>
        <dbReference type="Rhea" id="RHEA-COMP:11605"/>
        <dbReference type="ChEBI" id="CHEBI:15378"/>
        <dbReference type="ChEBI" id="CHEBI:30013"/>
        <dbReference type="ChEBI" id="CHEBI:30616"/>
        <dbReference type="ChEBI" id="CHEBI:61977"/>
        <dbReference type="ChEBI" id="CHEBI:456216"/>
        <dbReference type="EC" id="2.7.11.1"/>
    </reaction>
</comment>
<feature type="domain" description="Apple" evidence="25">
    <location>
        <begin position="313"/>
        <end position="402"/>
    </location>
</feature>
<dbReference type="InterPro" id="IPR000858">
    <property type="entry name" value="S_locus_glycoprot_dom"/>
</dbReference>
<evidence type="ECO:0000256" key="22">
    <source>
        <dbReference type="SAM" id="SignalP"/>
    </source>
</evidence>
<evidence type="ECO:0000259" key="23">
    <source>
        <dbReference type="PROSITE" id="PS50011"/>
    </source>
</evidence>
<keyword evidence="17" id="KW-0325">Glycoprotein</keyword>
<dbReference type="Pfam" id="PF00954">
    <property type="entry name" value="S_locus_glycop"/>
    <property type="match status" value="1"/>
</dbReference>
<evidence type="ECO:0000256" key="17">
    <source>
        <dbReference type="ARBA" id="ARBA00023180"/>
    </source>
</evidence>
<dbReference type="SUPFAM" id="SSF56112">
    <property type="entry name" value="Protein kinase-like (PK-like)"/>
    <property type="match status" value="1"/>
</dbReference>
<comment type="caution">
    <text evidence="26">The sequence shown here is derived from an EMBL/GenBank/DDBJ whole genome shotgun (WGS) entry which is preliminary data.</text>
</comment>
<evidence type="ECO:0000256" key="7">
    <source>
        <dbReference type="ARBA" id="ARBA00022692"/>
    </source>
</evidence>
<evidence type="ECO:0000256" key="5">
    <source>
        <dbReference type="ARBA" id="ARBA00022553"/>
    </source>
</evidence>
<evidence type="ECO:0000256" key="18">
    <source>
        <dbReference type="ARBA" id="ARBA00047899"/>
    </source>
</evidence>
<keyword evidence="5" id="KW-0597">Phosphoprotein</keyword>
<evidence type="ECO:0000256" key="2">
    <source>
        <dbReference type="ARBA" id="ARBA00012513"/>
    </source>
</evidence>
<evidence type="ECO:0000256" key="15">
    <source>
        <dbReference type="ARBA" id="ARBA00023157"/>
    </source>
</evidence>
<dbReference type="PROSITE" id="PS50927">
    <property type="entry name" value="BULB_LECTIN"/>
    <property type="match status" value="1"/>
</dbReference>
<evidence type="ECO:0000313" key="26">
    <source>
        <dbReference type="EMBL" id="KAK7324758.1"/>
    </source>
</evidence>
<dbReference type="GO" id="GO:0005524">
    <property type="term" value="F:ATP binding"/>
    <property type="evidence" value="ECO:0007669"/>
    <property type="project" value="UniProtKB-KW"/>
</dbReference>
<reference evidence="26 27" key="1">
    <citation type="submission" date="2024-01" db="EMBL/GenBank/DDBJ databases">
        <title>The genomes of 5 underutilized Papilionoideae crops provide insights into root nodulation and disease resistanc.</title>
        <authorList>
            <person name="Jiang F."/>
        </authorList>
    </citation>
    <scope>NUCLEOTIDE SEQUENCE [LARGE SCALE GENOMIC DNA]</scope>
    <source>
        <strain evidence="26">LVBAO_FW01</strain>
        <tissue evidence="26">Leaves</tissue>
    </source>
</reference>
<dbReference type="PROSITE" id="PS50011">
    <property type="entry name" value="PROTEIN_KINASE_DOM"/>
    <property type="match status" value="1"/>
</dbReference>
<dbReference type="PROSITE" id="PS01186">
    <property type="entry name" value="EGF_2"/>
    <property type="match status" value="1"/>
</dbReference>
<dbReference type="Gene3D" id="2.90.10.10">
    <property type="entry name" value="Bulb-type lectin domain"/>
    <property type="match status" value="1"/>
</dbReference>
<dbReference type="InterPro" id="IPR001245">
    <property type="entry name" value="Ser-Thr/Tyr_kinase_cat_dom"/>
</dbReference>
<evidence type="ECO:0000256" key="16">
    <source>
        <dbReference type="ARBA" id="ARBA00023170"/>
    </source>
</evidence>
<organism evidence="26 27">
    <name type="scientific">Canavalia gladiata</name>
    <name type="common">Sword bean</name>
    <name type="synonym">Dolichos gladiatus</name>
    <dbReference type="NCBI Taxonomy" id="3824"/>
    <lineage>
        <taxon>Eukaryota</taxon>
        <taxon>Viridiplantae</taxon>
        <taxon>Streptophyta</taxon>
        <taxon>Embryophyta</taxon>
        <taxon>Tracheophyta</taxon>
        <taxon>Spermatophyta</taxon>
        <taxon>Magnoliopsida</taxon>
        <taxon>eudicotyledons</taxon>
        <taxon>Gunneridae</taxon>
        <taxon>Pentapetalae</taxon>
        <taxon>rosids</taxon>
        <taxon>fabids</taxon>
        <taxon>Fabales</taxon>
        <taxon>Fabaceae</taxon>
        <taxon>Papilionoideae</taxon>
        <taxon>50 kb inversion clade</taxon>
        <taxon>NPAAA clade</taxon>
        <taxon>indigoferoid/millettioid clade</taxon>
        <taxon>Phaseoleae</taxon>
        <taxon>Canavalia</taxon>
    </lineage>
</organism>
<proteinExistence type="predicted"/>
<gene>
    <name evidence="26" type="ORF">VNO77_28582</name>
</gene>
<dbReference type="SUPFAM" id="SSF51110">
    <property type="entry name" value="alpha-D-mannose-specific plant lectins"/>
    <property type="match status" value="1"/>
</dbReference>
<dbReference type="InterPro" id="IPR011009">
    <property type="entry name" value="Kinase-like_dom_sf"/>
</dbReference>
<name>A0AAN9L0H0_CANGL</name>
<evidence type="ECO:0000256" key="20">
    <source>
        <dbReference type="SAM" id="MobiDB-lite"/>
    </source>
</evidence>
<evidence type="ECO:0000256" key="8">
    <source>
        <dbReference type="ARBA" id="ARBA00022729"/>
    </source>
</evidence>
<evidence type="ECO:0000259" key="24">
    <source>
        <dbReference type="PROSITE" id="PS50927"/>
    </source>
</evidence>
<comment type="catalytic activity">
    <reaction evidence="19">
        <text>L-seryl-[protein] + ATP = O-phospho-L-seryl-[protein] + ADP + H(+)</text>
        <dbReference type="Rhea" id="RHEA:17989"/>
        <dbReference type="Rhea" id="RHEA-COMP:9863"/>
        <dbReference type="Rhea" id="RHEA-COMP:11604"/>
        <dbReference type="ChEBI" id="CHEBI:15378"/>
        <dbReference type="ChEBI" id="CHEBI:29999"/>
        <dbReference type="ChEBI" id="CHEBI:30616"/>
        <dbReference type="ChEBI" id="CHEBI:83421"/>
        <dbReference type="ChEBI" id="CHEBI:456216"/>
        <dbReference type="EC" id="2.7.11.1"/>
    </reaction>
</comment>
<evidence type="ECO:0000259" key="25">
    <source>
        <dbReference type="PROSITE" id="PS50948"/>
    </source>
</evidence>
<dbReference type="GO" id="GO:0004674">
    <property type="term" value="F:protein serine/threonine kinase activity"/>
    <property type="evidence" value="ECO:0007669"/>
    <property type="project" value="UniProtKB-KW"/>
</dbReference>
<dbReference type="InterPro" id="IPR003609">
    <property type="entry name" value="Pan_app"/>
</dbReference>
<dbReference type="CDD" id="cd00028">
    <property type="entry name" value="B_lectin"/>
    <property type="match status" value="1"/>
</dbReference>
<accession>A0AAN9L0H0</accession>
<dbReference type="FunFam" id="2.90.10.10:FF:000009">
    <property type="entry name" value="Receptor-like serine/threonine-protein kinase SD1-8"/>
    <property type="match status" value="1"/>
</dbReference>
<evidence type="ECO:0000256" key="14">
    <source>
        <dbReference type="ARBA" id="ARBA00023136"/>
    </source>
</evidence>
<feature type="chain" id="PRO_5042832636" description="non-specific serine/threonine protein kinase" evidence="22">
    <location>
        <begin position="23"/>
        <end position="967"/>
    </location>
</feature>
<dbReference type="PROSITE" id="PS00108">
    <property type="entry name" value="PROTEIN_KINASE_ST"/>
    <property type="match status" value="1"/>
</dbReference>
<evidence type="ECO:0000313" key="27">
    <source>
        <dbReference type="Proteomes" id="UP001367508"/>
    </source>
</evidence>